<dbReference type="EMBL" id="LR134140">
    <property type="protein sequence ID" value="VDZ97228.1"/>
    <property type="molecule type" value="Genomic_DNA"/>
</dbReference>
<name>A0A447N1Q6_SALET</name>
<dbReference type="AlphaFoldDB" id="A0A447N1Q6"/>
<organism evidence="1 2">
    <name type="scientific">Salmonella enterica I</name>
    <dbReference type="NCBI Taxonomy" id="59201"/>
    <lineage>
        <taxon>Bacteria</taxon>
        <taxon>Pseudomonadati</taxon>
        <taxon>Pseudomonadota</taxon>
        <taxon>Gammaproteobacteria</taxon>
        <taxon>Enterobacterales</taxon>
        <taxon>Enterobacteriaceae</taxon>
        <taxon>Salmonella</taxon>
    </lineage>
</organism>
<dbReference type="Proteomes" id="UP000282086">
    <property type="component" value="Chromosome"/>
</dbReference>
<evidence type="ECO:0000313" key="1">
    <source>
        <dbReference type="EMBL" id="VDZ97228.1"/>
    </source>
</evidence>
<protein>
    <submittedName>
        <fullName evidence="1">Uncharacterized protein</fullName>
    </submittedName>
</protein>
<gene>
    <name evidence="1" type="ORF">NCTC129_03441</name>
</gene>
<sequence>MVLRTVIYHSHDLANSAVLRFFMILEILYKKSQCVKYKSEMMYYDCRICHGFLKLYFSAFQEFMTLTIFRDF</sequence>
<reference evidence="1 2" key="1">
    <citation type="submission" date="2018-12" db="EMBL/GenBank/DDBJ databases">
        <authorList>
            <consortium name="Pathogen Informatics"/>
        </authorList>
    </citation>
    <scope>NUCLEOTIDE SEQUENCE [LARGE SCALE GENOMIC DNA]</scope>
    <source>
        <strain evidence="1 2">NCTC129</strain>
    </source>
</reference>
<evidence type="ECO:0000313" key="2">
    <source>
        <dbReference type="Proteomes" id="UP000282086"/>
    </source>
</evidence>
<proteinExistence type="predicted"/>
<accession>A0A447N1Q6</accession>